<dbReference type="InterPro" id="IPR015034">
    <property type="entry name" value="Bles03"/>
</dbReference>
<dbReference type="InterPro" id="IPR023398">
    <property type="entry name" value="TIF_eIF4e-like"/>
</dbReference>
<reference evidence="3" key="1">
    <citation type="journal article" date="2023" name="Mol. Phylogenet. Evol.">
        <title>Genome-scale phylogeny and comparative genomics of the fungal order Sordariales.</title>
        <authorList>
            <person name="Hensen N."/>
            <person name="Bonometti L."/>
            <person name="Westerberg I."/>
            <person name="Brannstrom I.O."/>
            <person name="Guillou S."/>
            <person name="Cros-Aarteil S."/>
            <person name="Calhoun S."/>
            <person name="Haridas S."/>
            <person name="Kuo A."/>
            <person name="Mondo S."/>
            <person name="Pangilinan J."/>
            <person name="Riley R."/>
            <person name="LaButti K."/>
            <person name="Andreopoulos B."/>
            <person name="Lipzen A."/>
            <person name="Chen C."/>
            <person name="Yan M."/>
            <person name="Daum C."/>
            <person name="Ng V."/>
            <person name="Clum A."/>
            <person name="Steindorff A."/>
            <person name="Ohm R.A."/>
            <person name="Martin F."/>
            <person name="Silar P."/>
            <person name="Natvig D.O."/>
            <person name="Lalanne C."/>
            <person name="Gautier V."/>
            <person name="Ament-Velasquez S.L."/>
            <person name="Kruys A."/>
            <person name="Hutchinson M.I."/>
            <person name="Powell A.J."/>
            <person name="Barry K."/>
            <person name="Miller A.N."/>
            <person name="Grigoriev I.V."/>
            <person name="Debuchy R."/>
            <person name="Gladieux P."/>
            <person name="Hiltunen Thoren M."/>
            <person name="Johannesson H."/>
        </authorList>
    </citation>
    <scope>NUCLEOTIDE SEQUENCE</scope>
    <source>
        <strain evidence="3">FGSC 1904</strain>
    </source>
</reference>
<evidence type="ECO:0000313" key="3">
    <source>
        <dbReference type="EMBL" id="KAK3388064.1"/>
    </source>
</evidence>
<feature type="coiled-coil region" evidence="2">
    <location>
        <begin position="431"/>
        <end position="465"/>
    </location>
</feature>
<protein>
    <submittedName>
        <fullName evidence="3">Uncharacterized protein</fullName>
    </submittedName>
</protein>
<dbReference type="AlphaFoldDB" id="A0AAE0NV05"/>
<evidence type="ECO:0000256" key="2">
    <source>
        <dbReference type="SAM" id="Coils"/>
    </source>
</evidence>
<dbReference type="Proteomes" id="UP001281003">
    <property type="component" value="Unassembled WGS sequence"/>
</dbReference>
<comment type="similarity">
    <text evidence="1">Belongs to the UPF0696 family.</text>
</comment>
<dbReference type="PANTHER" id="PTHR31977">
    <property type="entry name" value="UPF0696 PROTEIN C11ORF68"/>
    <property type="match status" value="1"/>
</dbReference>
<dbReference type="Pfam" id="PF08939">
    <property type="entry name" value="Bles03"/>
    <property type="match status" value="1"/>
</dbReference>
<evidence type="ECO:0000313" key="4">
    <source>
        <dbReference type="Proteomes" id="UP001281003"/>
    </source>
</evidence>
<reference evidence="3" key="2">
    <citation type="submission" date="2023-07" db="EMBL/GenBank/DDBJ databases">
        <authorList>
            <consortium name="Lawrence Berkeley National Laboratory"/>
            <person name="Haridas S."/>
            <person name="Hensen N."/>
            <person name="Bonometti L."/>
            <person name="Westerberg I."/>
            <person name="Brannstrom I.O."/>
            <person name="Guillou S."/>
            <person name="Cros-Aarteil S."/>
            <person name="Calhoun S."/>
            <person name="Kuo A."/>
            <person name="Mondo S."/>
            <person name="Pangilinan J."/>
            <person name="Riley R."/>
            <person name="LaButti K."/>
            <person name="Andreopoulos B."/>
            <person name="Lipzen A."/>
            <person name="Chen C."/>
            <person name="Yanf M."/>
            <person name="Daum C."/>
            <person name="Ng V."/>
            <person name="Clum A."/>
            <person name="Steindorff A."/>
            <person name="Ohm R."/>
            <person name="Martin F."/>
            <person name="Silar P."/>
            <person name="Natvig D."/>
            <person name="Lalanne C."/>
            <person name="Gautier V."/>
            <person name="Ament-velasquez S.L."/>
            <person name="Kruys A."/>
            <person name="Hutchinson M.I."/>
            <person name="Powell A.J."/>
            <person name="Barry K."/>
            <person name="Miller A.N."/>
            <person name="Grigoriev I.V."/>
            <person name="Debuchy R."/>
            <person name="Gladieux P."/>
            <person name="Thoren M.H."/>
            <person name="Johannesson H."/>
        </authorList>
    </citation>
    <scope>NUCLEOTIDE SEQUENCE</scope>
    <source>
        <strain evidence="3">FGSC 1904</strain>
    </source>
</reference>
<proteinExistence type="inferred from homology"/>
<dbReference type="SUPFAM" id="SSF55418">
    <property type="entry name" value="eIF4e-like"/>
    <property type="match status" value="1"/>
</dbReference>
<comment type="caution">
    <text evidence="3">The sequence shown here is derived from an EMBL/GenBank/DDBJ whole genome shotgun (WGS) entry which is preliminary data.</text>
</comment>
<gene>
    <name evidence="3" type="ORF">B0T20DRAFT_398036</name>
</gene>
<dbReference type="PANTHER" id="PTHR31977:SF1">
    <property type="entry name" value="UPF0696 PROTEIN C11ORF68"/>
    <property type="match status" value="1"/>
</dbReference>
<keyword evidence="4" id="KW-1185">Reference proteome</keyword>
<accession>A0AAE0NV05</accession>
<sequence length="615" mass="71857">MIAQRKLAAQWPLRARQLIPTKHFHQMRFYYDSPTIPSQLDSITRDPKYQHILRRVYGAPFQSLTKPRIDEWFAYCLQRSSPFPATASGRQMTIQDRTRAKHEWAQEVIHLREPYNRTPWRWDSLSQRSEPPAGMRQPGEPVEEFLRRLPPVPGPKLGGKNDRFVPRWYVIENPEREAYFVKGYLDHGKAHEPHRFGIWIANLRNAYMTFFEQVAYKRRIGRMSEERYQEELREFVGRKARQFRLTRGEWMIPVSTADATKVWSEIAQATDLGILGTSARIATSSSIDYPDHRFIAVQTVDFSDIEDVERVLRRLEGMGIVDRTSTEPIGYQTEAYYYLGIGPNNVHNLPTAFYTSDQFFNDEAKSKLGRWRPGQILDESVLRRTEELRRKQLEKEEQEEIADFGRIWNQEPEEKKRVWIPPQVLVQRDPNVFQELEIAKAEAESARAKKKKKVKRMTMEELEKEREDEDDPVAAALSAKRVELMSKRMKDSRAVLYSMLSLNVIAWNYRRARSPLTFLLLSQRSALDCQAPGKIRILFMYDRLGKAKKADPEHAGWWGMLSARSPGLRKVKCYFTKNLQAACSQDATDGNLLRKLNPQWSEDVYGHQEDDEVGQ</sequence>
<organism evidence="3 4">
    <name type="scientific">Sordaria brevicollis</name>
    <dbReference type="NCBI Taxonomy" id="83679"/>
    <lineage>
        <taxon>Eukaryota</taxon>
        <taxon>Fungi</taxon>
        <taxon>Dikarya</taxon>
        <taxon>Ascomycota</taxon>
        <taxon>Pezizomycotina</taxon>
        <taxon>Sordariomycetes</taxon>
        <taxon>Sordariomycetidae</taxon>
        <taxon>Sordariales</taxon>
        <taxon>Sordariaceae</taxon>
        <taxon>Sordaria</taxon>
    </lineage>
</organism>
<dbReference type="EMBL" id="JAUTDP010000018">
    <property type="protein sequence ID" value="KAK3388064.1"/>
    <property type="molecule type" value="Genomic_DNA"/>
</dbReference>
<keyword evidence="2" id="KW-0175">Coiled coil</keyword>
<dbReference type="Gene3D" id="3.30.760.10">
    <property type="entry name" value="RNA Cap, Translation Initiation Factor Eif4e"/>
    <property type="match status" value="1"/>
</dbReference>
<evidence type="ECO:0000256" key="1">
    <source>
        <dbReference type="ARBA" id="ARBA00010568"/>
    </source>
</evidence>
<name>A0AAE0NV05_SORBR</name>